<evidence type="ECO:0000256" key="4">
    <source>
        <dbReference type="ARBA" id="ARBA00023033"/>
    </source>
</evidence>
<protein>
    <submittedName>
        <fullName evidence="6">LLM class flavin-dependent oxidoreductase</fullName>
    </submittedName>
</protein>
<evidence type="ECO:0000256" key="1">
    <source>
        <dbReference type="ARBA" id="ARBA00022630"/>
    </source>
</evidence>
<gene>
    <name evidence="6" type="ORF">FOE67_00290</name>
</gene>
<keyword evidence="7" id="KW-1185">Reference proteome</keyword>
<organism evidence="6 7">
    <name type="scientific">Streptomyces calidiresistens</name>
    <dbReference type="NCBI Taxonomy" id="1485586"/>
    <lineage>
        <taxon>Bacteria</taxon>
        <taxon>Bacillati</taxon>
        <taxon>Actinomycetota</taxon>
        <taxon>Actinomycetes</taxon>
        <taxon>Kitasatosporales</taxon>
        <taxon>Streptomycetaceae</taxon>
        <taxon>Streptomyces</taxon>
    </lineage>
</organism>
<evidence type="ECO:0000313" key="7">
    <source>
        <dbReference type="Proteomes" id="UP000530234"/>
    </source>
</evidence>
<keyword evidence="3" id="KW-0560">Oxidoreductase</keyword>
<dbReference type="InterPro" id="IPR050172">
    <property type="entry name" value="SsuD_RutA_monooxygenase"/>
</dbReference>
<name>A0A7W3XUR6_9ACTN</name>
<keyword evidence="1" id="KW-0285">Flavoprotein</keyword>
<dbReference type="InterPro" id="IPR011251">
    <property type="entry name" value="Luciferase-like_dom"/>
</dbReference>
<dbReference type="PANTHER" id="PTHR42847:SF4">
    <property type="entry name" value="ALKANESULFONATE MONOOXYGENASE-RELATED"/>
    <property type="match status" value="1"/>
</dbReference>
<dbReference type="AlphaFoldDB" id="A0A7W3XUR6"/>
<reference evidence="7" key="1">
    <citation type="submission" date="2019-10" db="EMBL/GenBank/DDBJ databases">
        <title>Streptomyces sp. nov., a novel actinobacterium isolated from alkaline environment.</title>
        <authorList>
            <person name="Golinska P."/>
        </authorList>
    </citation>
    <scope>NUCLEOTIDE SEQUENCE [LARGE SCALE GENOMIC DNA]</scope>
    <source>
        <strain evidence="7">DSM 42108</strain>
    </source>
</reference>
<dbReference type="PANTHER" id="PTHR42847">
    <property type="entry name" value="ALKANESULFONATE MONOOXYGENASE"/>
    <property type="match status" value="1"/>
</dbReference>
<dbReference type="Proteomes" id="UP000530234">
    <property type="component" value="Unassembled WGS sequence"/>
</dbReference>
<dbReference type="EMBL" id="VKHS01000002">
    <property type="protein sequence ID" value="MBB0227991.1"/>
    <property type="molecule type" value="Genomic_DNA"/>
</dbReference>
<evidence type="ECO:0000313" key="6">
    <source>
        <dbReference type="EMBL" id="MBB0227991.1"/>
    </source>
</evidence>
<dbReference type="RefSeq" id="WP_182659700.1">
    <property type="nucleotide sequence ID" value="NZ_VKHS01000002.1"/>
</dbReference>
<comment type="caution">
    <text evidence="6">The sequence shown here is derived from an EMBL/GenBank/DDBJ whole genome shotgun (WGS) entry which is preliminary data.</text>
</comment>
<keyword evidence="4" id="KW-0503">Monooxygenase</keyword>
<evidence type="ECO:0000256" key="2">
    <source>
        <dbReference type="ARBA" id="ARBA00022643"/>
    </source>
</evidence>
<dbReference type="InterPro" id="IPR036661">
    <property type="entry name" value="Luciferase-like_sf"/>
</dbReference>
<proteinExistence type="predicted"/>
<dbReference type="Gene3D" id="3.20.20.30">
    <property type="entry name" value="Luciferase-like domain"/>
    <property type="match status" value="1"/>
</dbReference>
<keyword evidence="2" id="KW-0288">FMN</keyword>
<dbReference type="GO" id="GO:0046306">
    <property type="term" value="P:alkanesulfonate catabolic process"/>
    <property type="evidence" value="ECO:0007669"/>
    <property type="project" value="TreeGrafter"/>
</dbReference>
<evidence type="ECO:0000259" key="5">
    <source>
        <dbReference type="Pfam" id="PF00296"/>
    </source>
</evidence>
<accession>A0A7W3XUR6</accession>
<dbReference type="SUPFAM" id="SSF51679">
    <property type="entry name" value="Bacterial luciferase-like"/>
    <property type="match status" value="1"/>
</dbReference>
<evidence type="ECO:0000256" key="3">
    <source>
        <dbReference type="ARBA" id="ARBA00023002"/>
    </source>
</evidence>
<dbReference type="Pfam" id="PF00296">
    <property type="entry name" value="Bac_luciferase"/>
    <property type="match status" value="1"/>
</dbReference>
<dbReference type="GO" id="GO:0008726">
    <property type="term" value="F:alkanesulfonate monooxygenase activity"/>
    <property type="evidence" value="ECO:0007669"/>
    <property type="project" value="TreeGrafter"/>
</dbReference>
<sequence>MLAIYTSAPWLMGEAREEPFRHLDEITAWTEELGCVGMLIFSDNTSFDPWIVAGRILTKSRDLVPLIAMNPVYQHPVSVAKSINSIAAGSGRRIGLNLVTGGFSRHLREMGCNLDHRQRYDRLAEFGAVISELTSAERPLKYAGEYYQLNGLRPAPPPVAGLEPRIFVSGTSDDCIRVQKELGATRLSYPREPQEYAEESLPADSGFRLGIIAREDSSTAWRLAHERFPVDRLGEEFHDLAYELVESHWHRRLSEDAMKVSAAIGGYWMYPFRAYKTFCPYIIGDYAETANLLLQYMKLGASTFILDEASSKDDLFHSVQVLRMAWSKYTENHS</sequence>
<feature type="domain" description="Luciferase-like" evidence="5">
    <location>
        <begin position="12"/>
        <end position="201"/>
    </location>
</feature>